<organism evidence="1 2">
    <name type="scientific">Aequorivita viscosa</name>
    <dbReference type="NCBI Taxonomy" id="797419"/>
    <lineage>
        <taxon>Bacteria</taxon>
        <taxon>Pseudomonadati</taxon>
        <taxon>Bacteroidota</taxon>
        <taxon>Flavobacteriia</taxon>
        <taxon>Flavobacteriales</taxon>
        <taxon>Flavobacteriaceae</taxon>
        <taxon>Aequorivita</taxon>
    </lineage>
</organism>
<dbReference type="Proteomes" id="UP000184172">
    <property type="component" value="Unassembled WGS sequence"/>
</dbReference>
<dbReference type="STRING" id="797419.SAMN05216556_101201"/>
<proteinExistence type="predicted"/>
<evidence type="ECO:0000313" key="2">
    <source>
        <dbReference type="Proteomes" id="UP000184172"/>
    </source>
</evidence>
<keyword evidence="2" id="KW-1185">Reference proteome</keyword>
<sequence length="54" mass="6171">MRGIYLDRILASGKLLDLPFQTKIKNINFKIHLKAEISTGNTNNPFHIFLALKC</sequence>
<name>A0A1M6EQP1_9FLAO</name>
<protein>
    <submittedName>
        <fullName evidence="1">Uncharacterized protein</fullName>
    </submittedName>
</protein>
<dbReference type="AlphaFoldDB" id="A0A1M6EQP1"/>
<gene>
    <name evidence="1" type="ORF">SAMN04487908_106130</name>
</gene>
<accession>A0A1M6EQP1</accession>
<dbReference type="EMBL" id="FQYV01000006">
    <property type="protein sequence ID" value="SHI87766.1"/>
    <property type="molecule type" value="Genomic_DNA"/>
</dbReference>
<evidence type="ECO:0000313" key="1">
    <source>
        <dbReference type="EMBL" id="SHI87766.1"/>
    </source>
</evidence>
<reference evidence="2" key="1">
    <citation type="submission" date="2016-11" db="EMBL/GenBank/DDBJ databases">
        <authorList>
            <person name="Varghese N."/>
            <person name="Submissions S."/>
        </authorList>
    </citation>
    <scope>NUCLEOTIDE SEQUENCE [LARGE SCALE GENOMIC DNA]</scope>
    <source>
        <strain evidence="2">DSM 26349</strain>
    </source>
</reference>